<comment type="function">
    <text evidence="1">Involved in DNA recombination.</text>
</comment>
<dbReference type="Pfam" id="PF02646">
    <property type="entry name" value="RmuC"/>
    <property type="match status" value="1"/>
</dbReference>
<evidence type="ECO:0000256" key="3">
    <source>
        <dbReference type="ARBA" id="ARBA00023054"/>
    </source>
</evidence>
<dbReference type="AlphaFoldDB" id="A0A0S7XT80"/>
<organism evidence="6 7">
    <name type="scientific">candidate division WOR-1 bacterium DG_54_3</name>
    <dbReference type="NCBI Taxonomy" id="1703775"/>
    <lineage>
        <taxon>Bacteria</taxon>
        <taxon>Bacillati</taxon>
        <taxon>Saganbacteria</taxon>
    </lineage>
</organism>
<evidence type="ECO:0000313" key="7">
    <source>
        <dbReference type="Proteomes" id="UP000051861"/>
    </source>
</evidence>
<name>A0A0S7XT80_UNCSA</name>
<sequence>MEYLIFGSALVITLVLLLILMQRQLSSLREQVRKSLENTDQILTRRFESTSKTVSEVQTNLARLEESNKRIYEVGKDISSLQEILQAPKIRGGIGEFLLGDLLSQILPSRHFSLSYSFKSGERVDAVIHLGKRLVPVDSKFPLENFRRLLEADSDQDRKVYRRRFVSDVKLHIDTIARKYILPDEDTFPFALMYVPAENVYYETIVKEQKEEDEKSIIDHSMQKKVIPVSPNTFYLYLQTIILGLKGLEVEKNAQEIISALGRLRVDFDRFSRDFGIIRTHLRNATVSYDSADRKLQRFEDKLKSVESTPSDREDQKTSTLEGIEEGTGSIE</sequence>
<comment type="similarity">
    <text evidence="2">Belongs to the RmuC family.</text>
</comment>
<evidence type="ECO:0000256" key="5">
    <source>
        <dbReference type="SAM" id="MobiDB-lite"/>
    </source>
</evidence>
<dbReference type="InterPro" id="IPR003798">
    <property type="entry name" value="DNA_recombination_RmuC"/>
</dbReference>
<feature type="region of interest" description="Disordered" evidence="5">
    <location>
        <begin position="302"/>
        <end position="332"/>
    </location>
</feature>
<accession>A0A0S7XT80</accession>
<keyword evidence="4" id="KW-0233">DNA recombination</keyword>
<comment type="caution">
    <text evidence="6">The sequence shown here is derived from an EMBL/GenBank/DDBJ whole genome shotgun (WGS) entry which is preliminary data.</text>
</comment>
<evidence type="ECO:0000256" key="1">
    <source>
        <dbReference type="ARBA" id="ARBA00003416"/>
    </source>
</evidence>
<gene>
    <name evidence="6" type="ORF">AMJ44_11140</name>
</gene>
<proteinExistence type="inferred from homology"/>
<evidence type="ECO:0000313" key="6">
    <source>
        <dbReference type="EMBL" id="KPJ65068.1"/>
    </source>
</evidence>
<dbReference type="PANTHER" id="PTHR30563">
    <property type="entry name" value="DNA RECOMBINATION PROTEIN RMUC"/>
    <property type="match status" value="1"/>
</dbReference>
<feature type="compositionally biased region" description="Basic and acidic residues" evidence="5">
    <location>
        <begin position="302"/>
        <end position="317"/>
    </location>
</feature>
<evidence type="ECO:0000256" key="4">
    <source>
        <dbReference type="ARBA" id="ARBA00023172"/>
    </source>
</evidence>
<protein>
    <recommendedName>
        <fullName evidence="8">DNA recombination protein RmuC</fullName>
    </recommendedName>
</protein>
<evidence type="ECO:0000256" key="2">
    <source>
        <dbReference type="ARBA" id="ARBA00009840"/>
    </source>
</evidence>
<reference evidence="6 7" key="1">
    <citation type="journal article" date="2015" name="Microbiome">
        <title>Genomic resolution of linkages in carbon, nitrogen, and sulfur cycling among widespread estuary sediment bacteria.</title>
        <authorList>
            <person name="Baker B.J."/>
            <person name="Lazar C.S."/>
            <person name="Teske A.P."/>
            <person name="Dick G.J."/>
        </authorList>
    </citation>
    <scope>NUCLEOTIDE SEQUENCE [LARGE SCALE GENOMIC DNA]</scope>
    <source>
        <strain evidence="6">DG_54_3</strain>
    </source>
</reference>
<dbReference type="EMBL" id="LIZX01000138">
    <property type="protein sequence ID" value="KPJ65068.1"/>
    <property type="molecule type" value="Genomic_DNA"/>
</dbReference>
<dbReference type="GO" id="GO:0006310">
    <property type="term" value="P:DNA recombination"/>
    <property type="evidence" value="ECO:0007669"/>
    <property type="project" value="UniProtKB-KW"/>
</dbReference>
<keyword evidence="3" id="KW-0175">Coiled coil</keyword>
<evidence type="ECO:0008006" key="8">
    <source>
        <dbReference type="Google" id="ProtNLM"/>
    </source>
</evidence>
<dbReference type="PANTHER" id="PTHR30563:SF0">
    <property type="entry name" value="DNA RECOMBINATION PROTEIN RMUC"/>
    <property type="match status" value="1"/>
</dbReference>
<dbReference type="Proteomes" id="UP000051861">
    <property type="component" value="Unassembled WGS sequence"/>
</dbReference>